<dbReference type="InterPro" id="IPR032465">
    <property type="entry name" value="ACMSD"/>
</dbReference>
<feature type="domain" description="Amidohydrolase-related" evidence="2">
    <location>
        <begin position="17"/>
        <end position="265"/>
    </location>
</feature>
<evidence type="ECO:0000313" key="4">
    <source>
        <dbReference type="Proteomes" id="UP001218362"/>
    </source>
</evidence>
<proteinExistence type="predicted"/>
<dbReference type="AlphaFoldDB" id="A0AAJ5X624"/>
<name>A0AAJ5X624_9SPHN</name>
<dbReference type="Proteomes" id="UP001218362">
    <property type="component" value="Chromosome"/>
</dbReference>
<evidence type="ECO:0000313" key="3">
    <source>
        <dbReference type="EMBL" id="WEK46497.1"/>
    </source>
</evidence>
<dbReference type="KEGG" id="acob:P0Y56_16040"/>
<accession>A0AAJ5X624</accession>
<dbReference type="PANTHER" id="PTHR21240">
    <property type="entry name" value="2-AMINO-3-CARBOXYLMUCONATE-6-SEMIALDEHYDE DECARBOXYLASE"/>
    <property type="match status" value="1"/>
</dbReference>
<dbReference type="Gene3D" id="3.20.20.140">
    <property type="entry name" value="Metal-dependent hydrolases"/>
    <property type="match status" value="1"/>
</dbReference>
<evidence type="ECO:0000256" key="1">
    <source>
        <dbReference type="ARBA" id="ARBA00023239"/>
    </source>
</evidence>
<gene>
    <name evidence="3" type="ORF">P0Y56_16040</name>
</gene>
<dbReference type="Pfam" id="PF04909">
    <property type="entry name" value="Amidohydro_2"/>
    <property type="match status" value="1"/>
</dbReference>
<dbReference type="GO" id="GO:0016787">
    <property type="term" value="F:hydrolase activity"/>
    <property type="evidence" value="ECO:0007669"/>
    <property type="project" value="InterPro"/>
</dbReference>
<protein>
    <submittedName>
        <fullName evidence="3">Amidohydrolase family protein</fullName>
    </submittedName>
</protein>
<dbReference type="InterPro" id="IPR006680">
    <property type="entry name" value="Amidohydro-rel"/>
</dbReference>
<dbReference type="PANTHER" id="PTHR21240:SF19">
    <property type="entry name" value="CATALYTIC_ HYDROLASE"/>
    <property type="match status" value="1"/>
</dbReference>
<dbReference type="SUPFAM" id="SSF51556">
    <property type="entry name" value="Metallo-dependent hydrolases"/>
    <property type="match status" value="1"/>
</dbReference>
<keyword evidence="1" id="KW-0456">Lyase</keyword>
<evidence type="ECO:0000259" key="2">
    <source>
        <dbReference type="Pfam" id="PF04909"/>
    </source>
</evidence>
<reference evidence="3" key="1">
    <citation type="submission" date="2023-03" db="EMBL/GenBank/DDBJ databases">
        <title>Andean soil-derived lignocellulolytic bacterial consortium as a source of novel taxa and putative plastic-active enzymes.</title>
        <authorList>
            <person name="Diaz-Garcia L."/>
            <person name="Chuvochina M."/>
            <person name="Feuerriegel G."/>
            <person name="Bunk B."/>
            <person name="Sproer C."/>
            <person name="Streit W.R."/>
            <person name="Rodriguez L.M."/>
            <person name="Overmann J."/>
            <person name="Jimenez D.J."/>
        </authorList>
    </citation>
    <scope>NUCLEOTIDE SEQUENCE</scope>
    <source>
        <strain evidence="3">MAG 26</strain>
    </source>
</reference>
<dbReference type="EMBL" id="CP119316">
    <property type="protein sequence ID" value="WEK46497.1"/>
    <property type="molecule type" value="Genomic_DNA"/>
</dbReference>
<dbReference type="InterPro" id="IPR032466">
    <property type="entry name" value="Metal_Hydrolase"/>
</dbReference>
<sequence>MPLIDAHCHASPLWFEPVEPLVFQMDRNGVAKGVLTQVLGQFDNSYQEECVARFPGRFASVGAVHAASAGAADEVRRWAERGMAGLRLRPEARSPGSDPLAVWRAAAECGLAISCGGAAGNMLTEDFAALAGTFPNLPIVVEQLGGWTRPDCDREPASWAGILALARFPNVSLKIPTLGQIAPRQIGKPLPNDGDPVLDASRGGILLEALDAFGADRLLWGSDFPVVASREGYANALNWTRALFIGRPQAEIDAIFGGNAERIFFARSA</sequence>
<organism evidence="3 4">
    <name type="scientific">Candidatus Andeanibacterium colombiense</name>
    <dbReference type="NCBI Taxonomy" id="3121345"/>
    <lineage>
        <taxon>Bacteria</taxon>
        <taxon>Pseudomonadati</taxon>
        <taxon>Pseudomonadota</taxon>
        <taxon>Alphaproteobacteria</taxon>
        <taxon>Sphingomonadales</taxon>
        <taxon>Sphingomonadaceae</taxon>
        <taxon>Candidatus Andeanibacterium</taxon>
    </lineage>
</organism>
<dbReference type="GO" id="GO:0016831">
    <property type="term" value="F:carboxy-lyase activity"/>
    <property type="evidence" value="ECO:0007669"/>
    <property type="project" value="InterPro"/>
</dbReference>